<dbReference type="Pfam" id="PF00043">
    <property type="entry name" value="GST_C"/>
    <property type="match status" value="1"/>
</dbReference>
<dbReference type="PROSITE" id="PS50405">
    <property type="entry name" value="GST_CTER"/>
    <property type="match status" value="1"/>
</dbReference>
<protein>
    <submittedName>
        <fullName evidence="4">Glutathione S-transferase</fullName>
    </submittedName>
</protein>
<dbReference type="InterPro" id="IPR010987">
    <property type="entry name" value="Glutathione-S-Trfase_C-like"/>
</dbReference>
<comment type="similarity">
    <text evidence="1">Belongs to the GST superfamily.</text>
</comment>
<evidence type="ECO:0000313" key="4">
    <source>
        <dbReference type="EMBL" id="MCW7556307.1"/>
    </source>
</evidence>
<dbReference type="SUPFAM" id="SSF47616">
    <property type="entry name" value="GST C-terminal domain-like"/>
    <property type="match status" value="1"/>
</dbReference>
<dbReference type="PANTHER" id="PTHR44051:SF9">
    <property type="entry name" value="GLUTATHIONE S-TRANSFERASE 1"/>
    <property type="match status" value="1"/>
</dbReference>
<evidence type="ECO:0000313" key="5">
    <source>
        <dbReference type="Proteomes" id="UP001209854"/>
    </source>
</evidence>
<keyword evidence="5" id="KW-1185">Reference proteome</keyword>
<name>A0ABT3N3V2_9GAMM</name>
<organism evidence="4 5">
    <name type="scientific">Endozoicomonas gorgoniicola</name>
    <dbReference type="NCBI Taxonomy" id="1234144"/>
    <lineage>
        <taxon>Bacteria</taxon>
        <taxon>Pseudomonadati</taxon>
        <taxon>Pseudomonadota</taxon>
        <taxon>Gammaproteobacteria</taxon>
        <taxon>Oceanospirillales</taxon>
        <taxon>Endozoicomonadaceae</taxon>
        <taxon>Endozoicomonas</taxon>
    </lineage>
</organism>
<dbReference type="SFLD" id="SFLDG00358">
    <property type="entry name" value="Main_(cytGST)"/>
    <property type="match status" value="1"/>
</dbReference>
<dbReference type="SFLD" id="SFLDS00019">
    <property type="entry name" value="Glutathione_Transferase_(cytos"/>
    <property type="match status" value="1"/>
</dbReference>
<evidence type="ECO:0000256" key="1">
    <source>
        <dbReference type="RuleBase" id="RU003494"/>
    </source>
</evidence>
<dbReference type="EMBL" id="JAPFCC010000001">
    <property type="protein sequence ID" value="MCW7556307.1"/>
    <property type="molecule type" value="Genomic_DNA"/>
</dbReference>
<dbReference type="SUPFAM" id="SSF52833">
    <property type="entry name" value="Thioredoxin-like"/>
    <property type="match status" value="1"/>
</dbReference>
<dbReference type="PROSITE" id="PS50404">
    <property type="entry name" value="GST_NTER"/>
    <property type="match status" value="1"/>
</dbReference>
<evidence type="ECO:0000259" key="2">
    <source>
        <dbReference type="PROSITE" id="PS50404"/>
    </source>
</evidence>
<dbReference type="CDD" id="cd03046">
    <property type="entry name" value="GST_N_GTT1_like"/>
    <property type="match status" value="1"/>
</dbReference>
<dbReference type="Gene3D" id="1.20.1050.10">
    <property type="match status" value="1"/>
</dbReference>
<dbReference type="Gene3D" id="3.40.30.10">
    <property type="entry name" value="Glutaredoxin"/>
    <property type="match status" value="1"/>
</dbReference>
<proteinExistence type="inferred from homology"/>
<dbReference type="SFLD" id="SFLDG01150">
    <property type="entry name" value="Main.1:_Beta-like"/>
    <property type="match status" value="1"/>
</dbReference>
<dbReference type="InterPro" id="IPR036249">
    <property type="entry name" value="Thioredoxin-like_sf"/>
</dbReference>
<feature type="domain" description="GST C-terminal" evidence="3">
    <location>
        <begin position="87"/>
        <end position="201"/>
    </location>
</feature>
<accession>A0ABT3N3V2</accession>
<dbReference type="InterPro" id="IPR004046">
    <property type="entry name" value="GST_C"/>
</dbReference>
<evidence type="ECO:0000259" key="3">
    <source>
        <dbReference type="PROSITE" id="PS50405"/>
    </source>
</evidence>
<dbReference type="Pfam" id="PF02798">
    <property type="entry name" value="GST_N"/>
    <property type="match status" value="1"/>
</dbReference>
<feature type="domain" description="GST N-terminal" evidence="2">
    <location>
        <begin position="1"/>
        <end position="81"/>
    </location>
</feature>
<reference evidence="4 5" key="1">
    <citation type="submission" date="2022-10" db="EMBL/GenBank/DDBJ databases">
        <title>High-quality genome sequences of two octocoral-associated bacteria, Endozoicomonas euniceicola EF212 and Endozoicomonas gorgoniicola PS125.</title>
        <authorList>
            <person name="Chiou Y.-J."/>
            <person name="Chen Y.-H."/>
        </authorList>
    </citation>
    <scope>NUCLEOTIDE SEQUENCE [LARGE SCALE GENOMIC DNA]</scope>
    <source>
        <strain evidence="4 5">PS125</strain>
    </source>
</reference>
<dbReference type="InterPro" id="IPR004045">
    <property type="entry name" value="Glutathione_S-Trfase_N"/>
</dbReference>
<sequence length="201" mass="22639">MIKIHHLKQSRSTRIIWLLEELGVEYTVVSYDRDPATRLAPAEMRKIHPLGKAPIVEINDNVMVESAAIIEYLLDQYAPDSLRPAKTDADYPGYLQWLHFAEGSAMLPVILSLFLGSIEDKSAPVFGYAQKEAELDFSYINQTLADSSYFCGEDFTAADIMMSTVLMLAQMQGIIASYPHIQAYLKRIQQRPAFIKAASFD</sequence>
<gene>
    <name evidence="4" type="ORF">NX722_27485</name>
</gene>
<dbReference type="InterPro" id="IPR040079">
    <property type="entry name" value="Glutathione_S-Trfase"/>
</dbReference>
<dbReference type="RefSeq" id="WP_262565999.1">
    <property type="nucleotide sequence ID" value="NZ_JAPFCC010000001.1"/>
</dbReference>
<dbReference type="InterPro" id="IPR036282">
    <property type="entry name" value="Glutathione-S-Trfase_C_sf"/>
</dbReference>
<comment type="caution">
    <text evidence="4">The sequence shown here is derived from an EMBL/GenBank/DDBJ whole genome shotgun (WGS) entry which is preliminary data.</text>
</comment>
<dbReference type="Proteomes" id="UP001209854">
    <property type="component" value="Unassembled WGS sequence"/>
</dbReference>
<dbReference type="CDD" id="cd03189">
    <property type="entry name" value="GST_C_GTT1_like"/>
    <property type="match status" value="1"/>
</dbReference>
<dbReference type="PANTHER" id="PTHR44051">
    <property type="entry name" value="GLUTATHIONE S-TRANSFERASE-RELATED"/>
    <property type="match status" value="1"/>
</dbReference>